<evidence type="ECO:0000256" key="1">
    <source>
        <dbReference type="SAM" id="MobiDB-lite"/>
    </source>
</evidence>
<feature type="region of interest" description="Disordered" evidence="1">
    <location>
        <begin position="201"/>
        <end position="227"/>
    </location>
</feature>
<reference evidence="2" key="2">
    <citation type="journal article" date="2020" name="Nat. Commun.">
        <title>Large-scale genome sequencing of mycorrhizal fungi provides insights into the early evolution of symbiotic traits.</title>
        <authorList>
            <person name="Miyauchi S."/>
            <person name="Kiss E."/>
            <person name="Kuo A."/>
            <person name="Drula E."/>
            <person name="Kohler A."/>
            <person name="Sanchez-Garcia M."/>
            <person name="Morin E."/>
            <person name="Andreopoulos B."/>
            <person name="Barry K.W."/>
            <person name="Bonito G."/>
            <person name="Buee M."/>
            <person name="Carver A."/>
            <person name="Chen C."/>
            <person name="Cichocki N."/>
            <person name="Clum A."/>
            <person name="Culley D."/>
            <person name="Crous P.W."/>
            <person name="Fauchery L."/>
            <person name="Girlanda M."/>
            <person name="Hayes R.D."/>
            <person name="Keri Z."/>
            <person name="LaButti K."/>
            <person name="Lipzen A."/>
            <person name="Lombard V."/>
            <person name="Magnuson J."/>
            <person name="Maillard F."/>
            <person name="Murat C."/>
            <person name="Nolan M."/>
            <person name="Ohm R.A."/>
            <person name="Pangilinan J."/>
            <person name="Pereira M.F."/>
            <person name="Perotto S."/>
            <person name="Peter M."/>
            <person name="Pfister S."/>
            <person name="Riley R."/>
            <person name="Sitrit Y."/>
            <person name="Stielow J.B."/>
            <person name="Szollosi G."/>
            <person name="Zifcakova L."/>
            <person name="Stursova M."/>
            <person name="Spatafora J.W."/>
            <person name="Tedersoo L."/>
            <person name="Vaario L.M."/>
            <person name="Yamada A."/>
            <person name="Yan M."/>
            <person name="Wang P."/>
            <person name="Xu J."/>
            <person name="Bruns T."/>
            <person name="Baldrian P."/>
            <person name="Vilgalys R."/>
            <person name="Dunand C."/>
            <person name="Henrissat B."/>
            <person name="Grigoriev I.V."/>
            <person name="Hibbett D."/>
            <person name="Nagy L.G."/>
            <person name="Martin F.M."/>
        </authorList>
    </citation>
    <scope>NUCLEOTIDE SEQUENCE</scope>
    <source>
        <strain evidence="2">BED1</strain>
    </source>
</reference>
<name>A0AAD4BMN9_BOLED</name>
<evidence type="ECO:0000313" key="2">
    <source>
        <dbReference type="EMBL" id="KAF8434365.1"/>
    </source>
</evidence>
<proteinExistence type="predicted"/>
<organism evidence="2 3">
    <name type="scientific">Boletus edulis BED1</name>
    <dbReference type="NCBI Taxonomy" id="1328754"/>
    <lineage>
        <taxon>Eukaryota</taxon>
        <taxon>Fungi</taxon>
        <taxon>Dikarya</taxon>
        <taxon>Basidiomycota</taxon>
        <taxon>Agaricomycotina</taxon>
        <taxon>Agaricomycetes</taxon>
        <taxon>Agaricomycetidae</taxon>
        <taxon>Boletales</taxon>
        <taxon>Boletineae</taxon>
        <taxon>Boletaceae</taxon>
        <taxon>Boletoideae</taxon>
        <taxon>Boletus</taxon>
    </lineage>
</organism>
<protein>
    <submittedName>
        <fullName evidence="2">Uncharacterized protein</fullName>
    </submittedName>
</protein>
<reference evidence="2" key="1">
    <citation type="submission" date="2019-10" db="EMBL/GenBank/DDBJ databases">
        <authorList>
            <consortium name="DOE Joint Genome Institute"/>
            <person name="Kuo A."/>
            <person name="Miyauchi S."/>
            <person name="Kiss E."/>
            <person name="Drula E."/>
            <person name="Kohler A."/>
            <person name="Sanchez-Garcia M."/>
            <person name="Andreopoulos B."/>
            <person name="Barry K.W."/>
            <person name="Bonito G."/>
            <person name="Buee M."/>
            <person name="Carver A."/>
            <person name="Chen C."/>
            <person name="Cichocki N."/>
            <person name="Clum A."/>
            <person name="Culley D."/>
            <person name="Crous P.W."/>
            <person name="Fauchery L."/>
            <person name="Girlanda M."/>
            <person name="Hayes R."/>
            <person name="Keri Z."/>
            <person name="LaButti K."/>
            <person name="Lipzen A."/>
            <person name="Lombard V."/>
            <person name="Magnuson J."/>
            <person name="Maillard F."/>
            <person name="Morin E."/>
            <person name="Murat C."/>
            <person name="Nolan M."/>
            <person name="Ohm R."/>
            <person name="Pangilinan J."/>
            <person name="Pereira M."/>
            <person name="Perotto S."/>
            <person name="Peter M."/>
            <person name="Riley R."/>
            <person name="Sitrit Y."/>
            <person name="Stielow B."/>
            <person name="Szollosi G."/>
            <person name="Zifcakova L."/>
            <person name="Stursova M."/>
            <person name="Spatafora J.W."/>
            <person name="Tedersoo L."/>
            <person name="Vaario L.-M."/>
            <person name="Yamada A."/>
            <person name="Yan M."/>
            <person name="Wang P."/>
            <person name="Xu J."/>
            <person name="Bruns T."/>
            <person name="Baldrian P."/>
            <person name="Vilgalys R."/>
            <person name="Henrissat B."/>
            <person name="Grigoriev I.V."/>
            <person name="Hibbett D."/>
            <person name="Nagy L.G."/>
            <person name="Martin F.M."/>
        </authorList>
    </citation>
    <scope>NUCLEOTIDE SEQUENCE</scope>
    <source>
        <strain evidence="2">BED1</strain>
    </source>
</reference>
<sequence>MTPMPGHATQHGPLKVGAGGPTGDYLRNTSKTSVSRWVNPPSPKPDKAAAAQRVQQASIPLQDNPFHNPFSRVRSTSKSAADPNEHFPRVRRRRPLDNPYARIMSNSGYWRYRDNPNVRQTMIQAKAANGSSRNTDSGAQKRQKLHADIISSTITSNGAPESPILYVPAARSSLSASKPNIQPIRILISDLRNPVPNEAEIIDSDVGDSSDEFSVSRAAGSSSPDPLSLLSRTAEVAPKILLDLCKSREDDVSEFTLPEALGRLSNTKKSQEVPRHIVRQHSKSARLSAQANILSSGVLNAAREKERVQTLPLSAWSLGYHVFEHSESAPVNLSYEFDLQRISVTWGRSPPETIEFRLDRDIVNDLDKPLKENIMVQFSTTSGTTWKEAERKYKGFKGGGDRCRALLTSLFSTESDRNFCSLEYQRFIMGIKKAFRYTDVETVTSV</sequence>
<dbReference type="Proteomes" id="UP001194468">
    <property type="component" value="Unassembled WGS sequence"/>
</dbReference>
<accession>A0AAD4BMN9</accession>
<feature type="compositionally biased region" description="Acidic residues" evidence="1">
    <location>
        <begin position="201"/>
        <end position="211"/>
    </location>
</feature>
<gene>
    <name evidence="2" type="ORF">L210DRAFT_3649212</name>
</gene>
<keyword evidence="3" id="KW-1185">Reference proteome</keyword>
<feature type="region of interest" description="Disordered" evidence="1">
    <location>
        <begin position="1"/>
        <end position="93"/>
    </location>
</feature>
<evidence type="ECO:0000313" key="3">
    <source>
        <dbReference type="Proteomes" id="UP001194468"/>
    </source>
</evidence>
<feature type="compositionally biased region" description="Polar residues" evidence="1">
    <location>
        <begin position="27"/>
        <end position="36"/>
    </location>
</feature>
<dbReference type="EMBL" id="WHUW01000029">
    <property type="protein sequence ID" value="KAF8434365.1"/>
    <property type="molecule type" value="Genomic_DNA"/>
</dbReference>
<comment type="caution">
    <text evidence="2">The sequence shown here is derived from an EMBL/GenBank/DDBJ whole genome shotgun (WGS) entry which is preliminary data.</text>
</comment>
<dbReference type="AlphaFoldDB" id="A0AAD4BMN9"/>